<dbReference type="SMART" id="SM01287">
    <property type="entry name" value="Rtt106"/>
    <property type="match status" value="1"/>
</dbReference>
<dbReference type="Pfam" id="PF08512">
    <property type="entry name" value="Rttp106-like_middle"/>
    <property type="match status" value="1"/>
</dbReference>
<evidence type="ECO:0000256" key="7">
    <source>
        <dbReference type="ARBA" id="ARBA00023163"/>
    </source>
</evidence>
<evidence type="ECO:0000256" key="2">
    <source>
        <dbReference type="ARBA" id="ARBA00022454"/>
    </source>
</evidence>
<dbReference type="InterPro" id="IPR036005">
    <property type="entry name" value="Creatinase/aminopeptidase-like"/>
</dbReference>
<dbReference type="Gene3D" id="2.30.29.30">
    <property type="entry name" value="Pleckstrin-homology domain (PH domain)/Phosphotyrosine-binding domain (PTB)"/>
    <property type="match status" value="1"/>
</dbReference>
<dbReference type="EMBL" id="KB932202">
    <property type="protein sequence ID" value="KCV71854.1"/>
    <property type="molecule type" value="Genomic_DNA"/>
</dbReference>
<keyword evidence="3 10" id="KW-0235">DNA replication</keyword>
<dbReference type="GeneID" id="20525993"/>
<gene>
    <name evidence="15" type="ORF">H696_01268</name>
</gene>
<keyword evidence="9 10" id="KW-0539">Nucleus</keyword>
<feature type="domain" description="FACT complex subunit SPT16 middle" evidence="13">
    <location>
        <begin position="632"/>
        <end position="788"/>
    </location>
</feature>
<dbReference type="InterPro" id="IPR000994">
    <property type="entry name" value="Pept_M24"/>
</dbReference>
<reference evidence="15" key="1">
    <citation type="submission" date="2013-04" db="EMBL/GenBank/DDBJ databases">
        <title>The Genome Sequence of Fonticula alba ATCC 38817.</title>
        <authorList>
            <consortium name="The Broad Institute Genomics Platform"/>
            <person name="Russ C."/>
            <person name="Cuomo C."/>
            <person name="Burger G."/>
            <person name="Gray M.W."/>
            <person name="Holland P.W.H."/>
            <person name="King N."/>
            <person name="Lang F.B.F."/>
            <person name="Roger A.J."/>
            <person name="Ruiz-Trillo I."/>
            <person name="Brown M."/>
            <person name="Walker B."/>
            <person name="Young S."/>
            <person name="Zeng Q."/>
            <person name="Gargeya S."/>
            <person name="Fitzgerald M."/>
            <person name="Haas B."/>
            <person name="Abouelleil A."/>
            <person name="Allen A.W."/>
            <person name="Alvarado L."/>
            <person name="Arachchi H.M."/>
            <person name="Berlin A.M."/>
            <person name="Chapman S.B."/>
            <person name="Gainer-Dewar J."/>
            <person name="Goldberg J."/>
            <person name="Griggs A."/>
            <person name="Gujja S."/>
            <person name="Hansen M."/>
            <person name="Howarth C."/>
            <person name="Imamovic A."/>
            <person name="Ireland A."/>
            <person name="Larimer J."/>
            <person name="McCowan C."/>
            <person name="Murphy C."/>
            <person name="Pearson M."/>
            <person name="Poon T.W."/>
            <person name="Priest M."/>
            <person name="Roberts A."/>
            <person name="Saif S."/>
            <person name="Shea T."/>
            <person name="Sisk P."/>
            <person name="Sykes S."/>
            <person name="Wortman J."/>
            <person name="Nusbaum C."/>
            <person name="Birren B."/>
        </authorList>
    </citation>
    <scope>NUCLEOTIDE SEQUENCE [LARGE SCALE GENOMIC DNA]</scope>
    <source>
        <strain evidence="15">ATCC 38817</strain>
    </source>
</reference>
<dbReference type="Gene3D" id="3.40.350.10">
    <property type="entry name" value="Creatinase/prolidase N-terminal domain"/>
    <property type="match status" value="1"/>
</dbReference>
<proteinExistence type="inferred from homology"/>
<dbReference type="GO" id="GO:0006368">
    <property type="term" value="P:transcription elongation by RNA polymerase II"/>
    <property type="evidence" value="ECO:0007669"/>
    <property type="project" value="TreeGrafter"/>
</dbReference>
<dbReference type="PANTHER" id="PTHR13980:SF15">
    <property type="entry name" value="FACT COMPLEX SUBUNIT SPT16"/>
    <property type="match status" value="1"/>
</dbReference>
<dbReference type="AlphaFoldDB" id="A0A058ZBT1"/>
<dbReference type="SMART" id="SM01286">
    <property type="entry name" value="SPT16"/>
    <property type="match status" value="1"/>
</dbReference>
<evidence type="ECO:0000259" key="13">
    <source>
        <dbReference type="SMART" id="SM01286"/>
    </source>
</evidence>
<organism evidence="15">
    <name type="scientific">Fonticula alba</name>
    <name type="common">Slime mold</name>
    <dbReference type="NCBI Taxonomy" id="691883"/>
    <lineage>
        <taxon>Eukaryota</taxon>
        <taxon>Rotosphaerida</taxon>
        <taxon>Fonticulaceae</taxon>
        <taxon>Fonticula</taxon>
    </lineage>
</organism>
<evidence type="ECO:0000256" key="6">
    <source>
        <dbReference type="ARBA" id="ARBA00023054"/>
    </source>
</evidence>
<evidence type="ECO:0000256" key="11">
    <source>
        <dbReference type="SAM" id="MobiDB-lite"/>
    </source>
</evidence>
<dbReference type="SUPFAM" id="SSF55920">
    <property type="entry name" value="Creatinase/aminopeptidase"/>
    <property type="match status" value="1"/>
</dbReference>
<feature type="compositionally biased region" description="Basic and acidic residues" evidence="11">
    <location>
        <begin position="587"/>
        <end position="601"/>
    </location>
</feature>
<comment type="subcellular location">
    <subcellularLocation>
        <location evidence="10">Nucleus</location>
    </subcellularLocation>
    <subcellularLocation>
        <location evidence="10">Chromosome</location>
    </subcellularLocation>
</comment>
<dbReference type="OMA" id="YHINTIP"/>
<comment type="function">
    <text evidence="10">Component of the FACT complex, a general chromatin factor that acts to reorganize nucleosomes. The FACT complex is involved in multiple processes that require DNA as a template such as mRNA elongation, DNA replication and DNA repair. During transcription elongation the FACT complex acts as a histone chaperone that both destabilizes and restores nucleosomal structure. It facilitates the passage of RNA polymerase II and transcription by promoting the dissociation of one histone H2A-H2B dimer from the nucleosome, then subsequently promotes the reestablishment of the nucleosome following the passage of RNA polymerase II.</text>
</comment>
<evidence type="ECO:0000256" key="4">
    <source>
        <dbReference type="ARBA" id="ARBA00022763"/>
    </source>
</evidence>
<feature type="region of interest" description="Disordered" evidence="11">
    <location>
        <begin position="526"/>
        <end position="553"/>
    </location>
</feature>
<feature type="region of interest" description="Disordered" evidence="11">
    <location>
        <begin position="587"/>
        <end position="606"/>
    </location>
</feature>
<dbReference type="InterPro" id="IPR056595">
    <property type="entry name" value="Fact-SPT16_PH"/>
</dbReference>
<dbReference type="Pfam" id="PF24824">
    <property type="entry name" value="PH_SPT16"/>
    <property type="match status" value="1"/>
</dbReference>
<dbReference type="InterPro" id="IPR029149">
    <property type="entry name" value="Creatin/AminoP/Spt16_N"/>
</dbReference>
<evidence type="ECO:0000256" key="8">
    <source>
        <dbReference type="ARBA" id="ARBA00023204"/>
    </source>
</evidence>
<dbReference type="FunFam" id="2.30.29.30:FF:000017">
    <property type="entry name" value="FACT complex subunit SPT16"/>
    <property type="match status" value="1"/>
</dbReference>
<dbReference type="InterPro" id="IPR040258">
    <property type="entry name" value="Spt16"/>
</dbReference>
<name>A0A058ZBT1_FONAL</name>
<keyword evidence="8 10" id="KW-0234">DNA repair</keyword>
<dbReference type="FunFam" id="2.30.29.210:FF:000001">
    <property type="entry name" value="FACT complex subunit spt16"/>
    <property type="match status" value="1"/>
</dbReference>
<feature type="compositionally biased region" description="Acidic residues" evidence="11">
    <location>
        <begin position="1034"/>
        <end position="1043"/>
    </location>
</feature>
<evidence type="ECO:0000256" key="10">
    <source>
        <dbReference type="RuleBase" id="RU367052"/>
    </source>
</evidence>
<accession>A0A058ZBT1</accession>
<dbReference type="RefSeq" id="XP_009493432.1">
    <property type="nucleotide sequence ID" value="XM_009495157.1"/>
</dbReference>
<evidence type="ECO:0000313" key="15">
    <source>
        <dbReference type="EMBL" id="KCV71854.1"/>
    </source>
</evidence>
<dbReference type="OrthoDB" id="10251642at2759"/>
<comment type="subunit">
    <text evidence="10">Component of the FACT complex.</text>
</comment>
<dbReference type="Pfam" id="PF08644">
    <property type="entry name" value="SPT16"/>
    <property type="match status" value="1"/>
</dbReference>
<evidence type="ECO:0000256" key="1">
    <source>
        <dbReference type="ARBA" id="ARBA00010779"/>
    </source>
</evidence>
<dbReference type="STRING" id="691883.A0A058ZBT1"/>
<evidence type="ECO:0000256" key="3">
    <source>
        <dbReference type="ARBA" id="ARBA00022705"/>
    </source>
</evidence>
<dbReference type="Proteomes" id="UP000030693">
    <property type="component" value="Unassembled WGS sequence"/>
</dbReference>
<dbReference type="InterPro" id="IPR029148">
    <property type="entry name" value="FACT-SPT16_Nlobe"/>
</dbReference>
<keyword evidence="6" id="KW-0175">Coiled coil</keyword>
<evidence type="ECO:0000313" key="16">
    <source>
        <dbReference type="Proteomes" id="UP000030693"/>
    </source>
</evidence>
<sequence length="1144" mass="127322">MSRSSSRIDEVAFLDRITKLADTWRSHPELFNHASQLVVIVGKNDSNNDNDLDGFETGLGGDSGEKMQLTQRASAMHHWLFGYEVLNTLLIFSLTNEEESHTSVGLNLEIVCSNRLAAFFNGIPPDVASRCNLVVRGFDTTQSPLDQLSEAASALFERVSTVAEIAVLPSGRSESNFSAAWKEALTTAGNARNLKFSLNTAPTFADGLAEAMIPKDNTEMDNIRSAATVAGASMRAVVFRRLYSYADRGRAVTHEAFGASLDQFLEEPTENLLEELRVESTIDADFLELGHMTTVLSGPSTARQSTLVKGWPGPPGLEPTQRLRDTAGSCVSVALTMRYRNYCAPVARTFLFSPSQDQSDDYEALLALRRHLLVNLLTPGAKLAHIYRAAKNFVEARRPGRSQYLSPVLGFMTGLRFRESEFTISESTPDHVTLQASANLCLSLSFVDVPFASADSRCYSLYLVDTVAIFRKPVQPASPLAAAILAPLHSDGPDAAAPMALHAHVLTFRAPWRLRDIILHVVDEQGGSGAGAGSKPESEDEGPRTRAGAAGRRSILMEDRLRSSEGMSREEQRQLVQKELFNRMQEQGKIRQEAAHSKDGYSEGGNSATELRKYEAYRDESQIPPDRQYRRIFIDRRADAVVLPIFGLAVPFHLSTIRSTTLSAAAESGFLQLRINFATPGQTVSKREVMTYMPPNQTYIRELTFRAPEPADNLRHISDDIKNARRAFVEREIEKRDREHLIDQEQLKLIDGRVPVLDGIRIRPSLGPVRGGGGDAGSLQIHANGIRFRSRAQGHVDITFANIKHMIFQPSEGEQVVILHFHLRHAIIIGRKKTVDVQFYYEVVTVNYDDVTSASSSRRLGAGASAQSEAELERMERRQRLIKDREFDKFADRISRQSNGAVKVDTPIRNLAFSGVPFRANVLMQPTSYTLMHITEAPYFIVTLEEVELVYFERITFGLRNFDMVFIFKDYARPPVRVSVIPVQQLEDIRNWLTTCEIPFLDGRVNLNWNQVMRNVREPYFFQDGGWSILVEGSDSEEEEVDSGPEFIPSDASSSESDYSSEDDASEESDFSEEEDSGSESEYDDSEEESESDDDYWQLPCSSRRNREPVVFFTTTADSGCVGFHFGPSPSAAGRASTCADLGA</sequence>
<keyword evidence="7 10" id="KW-0804">Transcription</keyword>
<dbReference type="PANTHER" id="PTHR13980">
    <property type="entry name" value="CDC68 RELATED"/>
    <property type="match status" value="1"/>
</dbReference>
<keyword evidence="5 10" id="KW-0805">Transcription regulation</keyword>
<dbReference type="SMART" id="SM01285">
    <property type="entry name" value="FACT-Spt16_Nlob"/>
    <property type="match status" value="1"/>
</dbReference>
<feature type="region of interest" description="Disordered" evidence="11">
    <location>
        <begin position="1034"/>
        <end position="1101"/>
    </location>
</feature>
<dbReference type="GO" id="GO:0006260">
    <property type="term" value="P:DNA replication"/>
    <property type="evidence" value="ECO:0007669"/>
    <property type="project" value="UniProtKB-KW"/>
</dbReference>
<dbReference type="GO" id="GO:0006281">
    <property type="term" value="P:DNA repair"/>
    <property type="evidence" value="ECO:0007669"/>
    <property type="project" value="UniProtKB-UniRule"/>
</dbReference>
<dbReference type="Gene3D" id="2.30.29.210">
    <property type="entry name" value="FACT complex subunit Spt16p/Cdc68p"/>
    <property type="match status" value="1"/>
</dbReference>
<evidence type="ECO:0000259" key="12">
    <source>
        <dbReference type="SMART" id="SM01285"/>
    </source>
</evidence>
<keyword evidence="4 10" id="KW-0227">DNA damage</keyword>
<evidence type="ECO:0000256" key="5">
    <source>
        <dbReference type="ARBA" id="ARBA00023015"/>
    </source>
</evidence>
<dbReference type="eggNOG" id="KOG1189">
    <property type="taxonomic scope" value="Eukaryota"/>
</dbReference>
<protein>
    <recommendedName>
        <fullName evidence="10">FACT complex subunit</fullName>
    </recommendedName>
</protein>
<evidence type="ECO:0000256" key="9">
    <source>
        <dbReference type="ARBA" id="ARBA00023242"/>
    </source>
</evidence>
<dbReference type="GO" id="GO:0035101">
    <property type="term" value="C:FACT complex"/>
    <property type="evidence" value="ECO:0007669"/>
    <property type="project" value="UniProtKB-UniRule"/>
</dbReference>
<dbReference type="InterPro" id="IPR013719">
    <property type="entry name" value="RTT106/SPT16-like_middle_dom"/>
</dbReference>
<dbReference type="Gene3D" id="3.90.230.10">
    <property type="entry name" value="Creatinase/methionine aminopeptidase superfamily"/>
    <property type="match status" value="1"/>
</dbReference>
<feature type="compositionally biased region" description="Acidic residues" evidence="11">
    <location>
        <begin position="1059"/>
        <end position="1096"/>
    </location>
</feature>
<dbReference type="Pfam" id="PF00557">
    <property type="entry name" value="Peptidase_M24"/>
    <property type="match status" value="1"/>
</dbReference>
<comment type="similarity">
    <text evidence="1 10">Belongs to the peptidase M24 family. SPT16 subfamily.</text>
</comment>
<feature type="domain" description="Histone chaperone RTT106/FACT complex subunit SPT16-like middle" evidence="14">
    <location>
        <begin position="913"/>
        <end position="1003"/>
    </location>
</feature>
<dbReference type="InterPro" id="IPR013953">
    <property type="entry name" value="FACT_SPT16_M"/>
</dbReference>
<evidence type="ECO:0000259" key="14">
    <source>
        <dbReference type="SMART" id="SM01287"/>
    </source>
</evidence>
<dbReference type="InterPro" id="IPR011993">
    <property type="entry name" value="PH-like_dom_sf"/>
</dbReference>
<dbReference type="Gene3D" id="2.30.29.150">
    <property type="match status" value="1"/>
</dbReference>
<feature type="domain" description="FACT complex subunit SPT16 N-terminal lobe" evidence="12">
    <location>
        <begin position="8"/>
        <end position="194"/>
    </location>
</feature>
<keyword evidence="16" id="KW-1185">Reference proteome</keyword>
<keyword evidence="2 10" id="KW-0158">Chromosome</keyword>
<dbReference type="GO" id="GO:0031491">
    <property type="term" value="F:nucleosome binding"/>
    <property type="evidence" value="ECO:0007669"/>
    <property type="project" value="TreeGrafter"/>
</dbReference>